<accession>A0ABY6D8M6</accession>
<sequence length="197" mass="22598">MSRQLRAALLLLLVAACGRGGSYGSSPDTMDDACAILRERPNYTRAFRATERRWGVPVHVQMATIYQESKFVSDARTPFRYTLGVIPMGRQSSAFGYSQALDGTWDEYVQAERKHSARRDNINDATDFMGWYMAESRDRLGIPLHDARRQYLAYHEGRSGYARGSYRNKAWLVRVAGTVEARAATYQQQLRSCRRWR</sequence>
<evidence type="ECO:0000259" key="1">
    <source>
        <dbReference type="Pfam" id="PF19489"/>
    </source>
</evidence>
<feature type="domain" description="Transglycosylase SLT" evidence="1">
    <location>
        <begin position="8"/>
        <end position="193"/>
    </location>
</feature>
<proteinExistence type="predicted"/>
<dbReference type="PROSITE" id="PS51257">
    <property type="entry name" value="PROKAR_LIPOPROTEIN"/>
    <property type="match status" value="1"/>
</dbReference>
<dbReference type="Pfam" id="PF19489">
    <property type="entry name" value="SLT_4"/>
    <property type="match status" value="1"/>
</dbReference>
<dbReference type="EMBL" id="CP106738">
    <property type="protein sequence ID" value="UXX82450.1"/>
    <property type="molecule type" value="Genomic_DNA"/>
</dbReference>
<dbReference type="RefSeq" id="WP_165194193.1">
    <property type="nucleotide sequence ID" value="NZ_CP106738.1"/>
</dbReference>
<dbReference type="InterPro" id="IPR045795">
    <property type="entry name" value="SLT_4"/>
</dbReference>
<dbReference type="InterPro" id="IPR023346">
    <property type="entry name" value="Lysozyme-like_dom_sf"/>
</dbReference>
<evidence type="ECO:0000313" key="3">
    <source>
        <dbReference type="Proteomes" id="UP001064087"/>
    </source>
</evidence>
<reference evidence="2" key="1">
    <citation type="submission" date="2022-10" db="EMBL/GenBank/DDBJ databases">
        <title>Roseovarius pelagicus sp. nov., isolated from Arctic seawater.</title>
        <authorList>
            <person name="Hong Y.W."/>
            <person name="Hwang C.Y."/>
        </authorList>
    </citation>
    <scope>NUCLEOTIDE SEQUENCE</scope>
    <source>
        <strain evidence="2">HL-MP18</strain>
    </source>
</reference>
<protein>
    <submittedName>
        <fullName evidence="2">Lytic transglycosylase</fullName>
    </submittedName>
</protein>
<organism evidence="2 3">
    <name type="scientific">Roseovarius pelagicus</name>
    <dbReference type="NCBI Taxonomy" id="2980108"/>
    <lineage>
        <taxon>Bacteria</taxon>
        <taxon>Pseudomonadati</taxon>
        <taxon>Pseudomonadota</taxon>
        <taxon>Alphaproteobacteria</taxon>
        <taxon>Rhodobacterales</taxon>
        <taxon>Roseobacteraceae</taxon>
        <taxon>Roseovarius</taxon>
    </lineage>
</organism>
<dbReference type="Proteomes" id="UP001064087">
    <property type="component" value="Chromosome"/>
</dbReference>
<name>A0ABY6D8M6_9RHOB</name>
<dbReference type="SUPFAM" id="SSF53955">
    <property type="entry name" value="Lysozyme-like"/>
    <property type="match status" value="1"/>
</dbReference>
<dbReference type="Gene3D" id="1.10.530.10">
    <property type="match status" value="1"/>
</dbReference>
<keyword evidence="3" id="KW-1185">Reference proteome</keyword>
<gene>
    <name evidence="2" type="ORF">N7U68_15300</name>
</gene>
<evidence type="ECO:0000313" key="2">
    <source>
        <dbReference type="EMBL" id="UXX82450.1"/>
    </source>
</evidence>